<comment type="caution">
    <text evidence="3">The sequence shown here is derived from an EMBL/GenBank/DDBJ whole genome shotgun (WGS) entry which is preliminary data.</text>
</comment>
<dbReference type="AlphaFoldDB" id="A0A133VG18"/>
<evidence type="ECO:0000256" key="1">
    <source>
        <dbReference type="SAM" id="MobiDB-lite"/>
    </source>
</evidence>
<proteinExistence type="predicted"/>
<dbReference type="Proteomes" id="UP000070311">
    <property type="component" value="Unassembled WGS sequence"/>
</dbReference>
<evidence type="ECO:0000259" key="2">
    <source>
        <dbReference type="PROSITE" id="PS51379"/>
    </source>
</evidence>
<organism evidence="3 4">
    <name type="scientific">candidate division MSBL1 archaeon SCGC-AAA382A13</name>
    <dbReference type="NCBI Taxonomy" id="1698279"/>
    <lineage>
        <taxon>Archaea</taxon>
        <taxon>Methanobacteriati</taxon>
        <taxon>Methanobacteriota</taxon>
        <taxon>candidate division MSBL1</taxon>
    </lineage>
</organism>
<feature type="domain" description="4Fe-4S ferredoxin-type" evidence="2">
    <location>
        <begin position="70"/>
        <end position="99"/>
    </location>
</feature>
<sequence length="170" mass="18779">MGKQELEKENNSRETGKLCQKTLEEEDKLPPMERLEQGPVAVVECVEDIPCDPCVEACPVDAIEKKTLTSAPEIRFEDCTGCGKCITSCPGLAIFVIDYNHEEDMAAVSLPYEFLPVPEEGEKVTILDRSGNMIGKGDVVNVRKSNNTHVVKIIVGKEIVMNARAIRVME</sequence>
<dbReference type="Gene3D" id="3.30.70.20">
    <property type="match status" value="1"/>
</dbReference>
<gene>
    <name evidence="3" type="ORF">AKJ50_01110</name>
</gene>
<reference evidence="3 4" key="1">
    <citation type="journal article" date="2016" name="Sci. Rep.">
        <title>Metabolic traits of an uncultured archaeal lineage -MSBL1- from brine pools of the Red Sea.</title>
        <authorList>
            <person name="Mwirichia R."/>
            <person name="Alam I."/>
            <person name="Rashid M."/>
            <person name="Vinu M."/>
            <person name="Ba-Alawi W."/>
            <person name="Anthony Kamau A."/>
            <person name="Kamanda Ngugi D."/>
            <person name="Goker M."/>
            <person name="Klenk H.P."/>
            <person name="Bajic V."/>
            <person name="Stingl U."/>
        </authorList>
    </citation>
    <scope>NUCLEOTIDE SEQUENCE [LARGE SCALE GENOMIC DNA]</scope>
    <source>
        <strain evidence="3">SCGC-AAA382A13</strain>
    </source>
</reference>
<dbReference type="EMBL" id="LHYD01000016">
    <property type="protein sequence ID" value="KXB05379.1"/>
    <property type="molecule type" value="Genomic_DNA"/>
</dbReference>
<keyword evidence="4" id="KW-1185">Reference proteome</keyword>
<dbReference type="GO" id="GO:0016491">
    <property type="term" value="F:oxidoreductase activity"/>
    <property type="evidence" value="ECO:0007669"/>
    <property type="project" value="UniProtKB-ARBA"/>
</dbReference>
<feature type="region of interest" description="Disordered" evidence="1">
    <location>
        <begin position="1"/>
        <end position="23"/>
    </location>
</feature>
<dbReference type="InterPro" id="IPR017896">
    <property type="entry name" value="4Fe4S_Fe-S-bd"/>
</dbReference>
<dbReference type="PROSITE" id="PS51379">
    <property type="entry name" value="4FE4S_FER_2"/>
    <property type="match status" value="1"/>
</dbReference>
<evidence type="ECO:0000313" key="3">
    <source>
        <dbReference type="EMBL" id="KXB05379.1"/>
    </source>
</evidence>
<dbReference type="SUPFAM" id="SSF54862">
    <property type="entry name" value="4Fe-4S ferredoxins"/>
    <property type="match status" value="1"/>
</dbReference>
<evidence type="ECO:0000313" key="4">
    <source>
        <dbReference type="Proteomes" id="UP000070311"/>
    </source>
</evidence>
<protein>
    <recommendedName>
        <fullName evidence="2">4Fe-4S ferredoxin-type domain-containing protein</fullName>
    </recommendedName>
</protein>
<feature type="compositionally biased region" description="Basic and acidic residues" evidence="1">
    <location>
        <begin position="1"/>
        <end position="16"/>
    </location>
</feature>
<dbReference type="PANTHER" id="PTHR43122">
    <property type="entry name" value="FERREDOXIN SUBUNIT OF PYRUVATE:FLAVODOXIN OXIDOREDUCTASE-RELATED"/>
    <property type="match status" value="1"/>
</dbReference>
<dbReference type="Pfam" id="PF13237">
    <property type="entry name" value="Fer4_10"/>
    <property type="match status" value="1"/>
</dbReference>
<dbReference type="PANTHER" id="PTHR43122:SF1">
    <property type="entry name" value="IRON-SULFUR-BINDING PROTEIN"/>
    <property type="match status" value="1"/>
</dbReference>
<accession>A0A133VG18</accession>
<dbReference type="InterPro" id="IPR017900">
    <property type="entry name" value="4Fe4S_Fe_S_CS"/>
</dbReference>
<dbReference type="PROSITE" id="PS00198">
    <property type="entry name" value="4FE4S_FER_1"/>
    <property type="match status" value="1"/>
</dbReference>
<name>A0A133VG18_9EURY</name>